<dbReference type="InterPro" id="IPR011712">
    <property type="entry name" value="Sig_transdc_His_kin_sub3_dim/P"/>
</dbReference>
<evidence type="ECO:0000313" key="7">
    <source>
        <dbReference type="Proteomes" id="UP001225356"/>
    </source>
</evidence>
<dbReference type="SUPFAM" id="SSF55874">
    <property type="entry name" value="ATPase domain of HSP90 chaperone/DNA topoisomerase II/histidine kinase"/>
    <property type="match status" value="1"/>
</dbReference>
<keyword evidence="4" id="KW-0812">Transmembrane</keyword>
<keyword evidence="1 6" id="KW-0808">Transferase</keyword>
<evidence type="ECO:0000256" key="4">
    <source>
        <dbReference type="SAM" id="Phobius"/>
    </source>
</evidence>
<proteinExistence type="predicted"/>
<reference evidence="6 7" key="1">
    <citation type="submission" date="2023-07" db="EMBL/GenBank/DDBJ databases">
        <title>Sequencing the genomes of 1000 actinobacteria strains.</title>
        <authorList>
            <person name="Klenk H.-P."/>
        </authorList>
    </citation>
    <scope>NUCLEOTIDE SEQUENCE [LARGE SCALE GENOMIC DNA]</scope>
    <source>
        <strain evidence="6 7">DSM 46740</strain>
    </source>
</reference>
<dbReference type="RefSeq" id="WP_307560895.1">
    <property type="nucleotide sequence ID" value="NZ_JAUSQU010000001.1"/>
</dbReference>
<keyword evidence="4" id="KW-1133">Transmembrane helix</keyword>
<feature type="transmembrane region" description="Helical" evidence="4">
    <location>
        <begin position="7"/>
        <end position="29"/>
    </location>
</feature>
<keyword evidence="2 6" id="KW-0418">Kinase</keyword>
<dbReference type="InterPro" id="IPR050482">
    <property type="entry name" value="Sensor_HK_TwoCompSys"/>
</dbReference>
<dbReference type="Proteomes" id="UP001225356">
    <property type="component" value="Unassembled WGS sequence"/>
</dbReference>
<dbReference type="CDD" id="cd16917">
    <property type="entry name" value="HATPase_UhpB-NarQ-NarX-like"/>
    <property type="match status" value="1"/>
</dbReference>
<protein>
    <submittedName>
        <fullName evidence="6">Two-component system sensor histidine kinase DesK</fullName>
        <ecNumber evidence="6">2.7.13.3</ecNumber>
    </submittedName>
</protein>
<keyword evidence="3" id="KW-0902">Two-component regulatory system</keyword>
<keyword evidence="7" id="KW-1185">Reference proteome</keyword>
<evidence type="ECO:0000256" key="2">
    <source>
        <dbReference type="ARBA" id="ARBA00022777"/>
    </source>
</evidence>
<evidence type="ECO:0000259" key="5">
    <source>
        <dbReference type="Pfam" id="PF07730"/>
    </source>
</evidence>
<name>A0ABT9QHC2_9ACTN</name>
<feature type="transmembrane region" description="Helical" evidence="4">
    <location>
        <begin position="112"/>
        <end position="129"/>
    </location>
</feature>
<dbReference type="PANTHER" id="PTHR24421:SF63">
    <property type="entry name" value="SENSOR HISTIDINE KINASE DESK"/>
    <property type="match status" value="1"/>
</dbReference>
<feature type="transmembrane region" description="Helical" evidence="4">
    <location>
        <begin position="65"/>
        <end position="85"/>
    </location>
</feature>
<feature type="transmembrane region" description="Helical" evidence="4">
    <location>
        <begin position="91"/>
        <end position="107"/>
    </location>
</feature>
<sequence>MRITPRRLAIGVITLLSVGFTISAVILVVQYGGPAGIAVLSVALPGFFVPHFLHIRAALRGAEPGGPTLGLLIQAVAAYAPIMLLPGPLGGYWWGIPSILLGSVLLRLRPPLALGCLVPMAGVHFTAAWNAVAPEFAPIQAIYAVSTLFVTGFVIYVVVRLVIVSDDLAQARTELAEAAVLRERLRISRDLHDGLGSNLAAIALKGDLARKLVGHDPTAAAGELAELIHVARDAAQDVRQVARGYREMSLADEVHRATALLEASGVSCRTDLARLEVPRHIDEALAWAVREGTTNVVRHSRATSCSISTSTQAGSVRLELVNDGAQERSADGGGLTGLKERAAGLGGSVSAERTGDDGFRFTMEVPT</sequence>
<dbReference type="PANTHER" id="PTHR24421">
    <property type="entry name" value="NITRATE/NITRITE SENSOR PROTEIN NARX-RELATED"/>
    <property type="match status" value="1"/>
</dbReference>
<evidence type="ECO:0000256" key="1">
    <source>
        <dbReference type="ARBA" id="ARBA00022679"/>
    </source>
</evidence>
<dbReference type="EC" id="2.7.13.3" evidence="6"/>
<keyword evidence="4" id="KW-0472">Membrane</keyword>
<feature type="transmembrane region" description="Helical" evidence="4">
    <location>
        <begin position="141"/>
        <end position="163"/>
    </location>
</feature>
<dbReference type="Gene3D" id="1.20.5.1930">
    <property type="match status" value="1"/>
</dbReference>
<organism evidence="6 7">
    <name type="scientific">Streptosporangium lutulentum</name>
    <dbReference type="NCBI Taxonomy" id="1461250"/>
    <lineage>
        <taxon>Bacteria</taxon>
        <taxon>Bacillati</taxon>
        <taxon>Actinomycetota</taxon>
        <taxon>Actinomycetes</taxon>
        <taxon>Streptosporangiales</taxon>
        <taxon>Streptosporangiaceae</taxon>
        <taxon>Streptosporangium</taxon>
    </lineage>
</organism>
<accession>A0ABT9QHC2</accession>
<dbReference type="GO" id="GO:0004673">
    <property type="term" value="F:protein histidine kinase activity"/>
    <property type="evidence" value="ECO:0007669"/>
    <property type="project" value="UniProtKB-EC"/>
</dbReference>
<dbReference type="Gene3D" id="3.30.565.10">
    <property type="entry name" value="Histidine kinase-like ATPase, C-terminal domain"/>
    <property type="match status" value="1"/>
</dbReference>
<dbReference type="EMBL" id="JAUSQU010000001">
    <property type="protein sequence ID" value="MDP9845334.1"/>
    <property type="molecule type" value="Genomic_DNA"/>
</dbReference>
<dbReference type="InterPro" id="IPR036890">
    <property type="entry name" value="HATPase_C_sf"/>
</dbReference>
<dbReference type="Pfam" id="PF07730">
    <property type="entry name" value="HisKA_3"/>
    <property type="match status" value="1"/>
</dbReference>
<gene>
    <name evidence="6" type="ORF">J2853_004545</name>
</gene>
<feature type="transmembrane region" description="Helical" evidence="4">
    <location>
        <begin position="35"/>
        <end position="53"/>
    </location>
</feature>
<evidence type="ECO:0000313" key="6">
    <source>
        <dbReference type="EMBL" id="MDP9845334.1"/>
    </source>
</evidence>
<evidence type="ECO:0000256" key="3">
    <source>
        <dbReference type="ARBA" id="ARBA00023012"/>
    </source>
</evidence>
<comment type="caution">
    <text evidence="6">The sequence shown here is derived from an EMBL/GenBank/DDBJ whole genome shotgun (WGS) entry which is preliminary data.</text>
</comment>
<feature type="domain" description="Signal transduction histidine kinase subgroup 3 dimerisation and phosphoacceptor" evidence="5">
    <location>
        <begin position="183"/>
        <end position="249"/>
    </location>
</feature>